<protein>
    <recommendedName>
        <fullName evidence="5">Tyr recombinase domain-containing protein</fullName>
    </recommendedName>
</protein>
<dbReference type="STRING" id="1821621.A8C75_13910"/>
<comment type="similarity">
    <text evidence="1">Belongs to the 'phage' integrase family.</text>
</comment>
<reference evidence="7" key="1">
    <citation type="submission" date="2016-05" db="EMBL/GenBank/DDBJ databases">
        <authorList>
            <person name="Baek K."/>
            <person name="Yang S.-J."/>
        </authorList>
    </citation>
    <scope>NUCLEOTIDE SEQUENCE [LARGE SCALE GENOMIC DNA]</scope>
    <source>
        <strain evidence="7">ST58-10</strain>
    </source>
</reference>
<evidence type="ECO:0000313" key="7">
    <source>
        <dbReference type="Proteomes" id="UP000078070"/>
    </source>
</evidence>
<accession>A0A1A9F0R0</accession>
<dbReference type="Gene3D" id="1.10.443.10">
    <property type="entry name" value="Intergrase catalytic core"/>
    <property type="match status" value="1"/>
</dbReference>
<evidence type="ECO:0000256" key="3">
    <source>
        <dbReference type="ARBA" id="ARBA00023125"/>
    </source>
</evidence>
<keyword evidence="2" id="KW-0229">DNA integration</keyword>
<evidence type="ECO:0000313" key="6">
    <source>
        <dbReference type="EMBL" id="ANG63458.1"/>
    </source>
</evidence>
<dbReference type="OrthoDB" id="9784724at2"/>
<evidence type="ECO:0000256" key="2">
    <source>
        <dbReference type="ARBA" id="ARBA00022908"/>
    </source>
</evidence>
<dbReference type="AlphaFoldDB" id="A0A1A9F0R0"/>
<dbReference type="RefSeq" id="WP_067383488.1">
    <property type="nucleotide sequence ID" value="NZ_CP015839.1"/>
</dbReference>
<dbReference type="KEGG" id="mars:A8C75_13910"/>
<proteinExistence type="inferred from homology"/>
<dbReference type="InterPro" id="IPR002104">
    <property type="entry name" value="Integrase_catalytic"/>
</dbReference>
<dbReference type="CDD" id="cd01184">
    <property type="entry name" value="INT_C_like_1"/>
    <property type="match status" value="1"/>
</dbReference>
<dbReference type="InterPro" id="IPR011010">
    <property type="entry name" value="DNA_brk_join_enz"/>
</dbReference>
<dbReference type="GO" id="GO:0006310">
    <property type="term" value="P:DNA recombination"/>
    <property type="evidence" value="ECO:0007669"/>
    <property type="project" value="UniProtKB-KW"/>
</dbReference>
<evidence type="ECO:0000259" key="5">
    <source>
        <dbReference type="PROSITE" id="PS51898"/>
    </source>
</evidence>
<reference evidence="6 7" key="2">
    <citation type="journal article" date="2018" name="Int. J. Syst. Evol. Microbiol.">
        <title>Marinobacterium aestuarii sp. nov., a benzene-degrading marine bacterium isolated from estuary sediment.</title>
        <authorList>
            <person name="Bae S.S."/>
            <person name="Jung J."/>
            <person name="Chung D."/>
            <person name="Baek K."/>
        </authorList>
    </citation>
    <scope>NUCLEOTIDE SEQUENCE [LARGE SCALE GENOMIC DNA]</scope>
    <source>
        <strain evidence="6 7">ST58-10</strain>
    </source>
</reference>
<dbReference type="EMBL" id="CP015839">
    <property type="protein sequence ID" value="ANG63458.1"/>
    <property type="molecule type" value="Genomic_DNA"/>
</dbReference>
<keyword evidence="7" id="KW-1185">Reference proteome</keyword>
<dbReference type="Proteomes" id="UP000078070">
    <property type="component" value="Chromosome"/>
</dbReference>
<evidence type="ECO:0000256" key="4">
    <source>
        <dbReference type="ARBA" id="ARBA00023172"/>
    </source>
</evidence>
<dbReference type="PANTHER" id="PTHR30349">
    <property type="entry name" value="PHAGE INTEGRASE-RELATED"/>
    <property type="match status" value="1"/>
</dbReference>
<feature type="domain" description="Tyr recombinase" evidence="5">
    <location>
        <begin position="230"/>
        <end position="428"/>
    </location>
</feature>
<dbReference type="PROSITE" id="PS51898">
    <property type="entry name" value="TYR_RECOMBINASE"/>
    <property type="match status" value="1"/>
</dbReference>
<organism evidence="6 7">
    <name type="scientific">Marinobacterium aestuarii</name>
    <dbReference type="NCBI Taxonomy" id="1821621"/>
    <lineage>
        <taxon>Bacteria</taxon>
        <taxon>Pseudomonadati</taxon>
        <taxon>Pseudomonadota</taxon>
        <taxon>Gammaproteobacteria</taxon>
        <taxon>Oceanospirillales</taxon>
        <taxon>Oceanospirillaceae</taxon>
        <taxon>Marinobacterium</taxon>
    </lineage>
</organism>
<dbReference type="GO" id="GO:0003677">
    <property type="term" value="F:DNA binding"/>
    <property type="evidence" value="ECO:0007669"/>
    <property type="project" value="UniProtKB-KW"/>
</dbReference>
<sequence length="432" mass="49391">MARPSAYLQTSKHSVFYFRIRVPDTVRQLIPQTYLRRSLQTKCRRQAIVRSALILDQVQSLFSQAEGGKGVDVSVLSWKRSERPLNQSQTPVQAAPAVPEKSSPKLSTVLQQYLKAQRLDGVGEKTLGDKKSIVELLIRIVGDLPIHRYQRQQAQKFKETALQLPPRVNQKGKVPLEQLIADAETTISTTTFNNYVKYLTAFFGYAVQEEYCEKNPFDGMKVKQRVKASEGRCRFTEDDLKRLFAADVYARRDGDKPYQYWLPLLGLYTGARMNELCQLYLDDVVTINGIDCIYFREGRDDQKLKTPTSERVVPIHSKLKEAGFLQYVEQRRELGEDGMLFDLVRHKRHGYAATPSKWFARYRDKLGFKGGDEKKDFHSFRHTVADHLKQLGVAESLIGGILGHQTGGITFSRYGKDFKPEVLVSVVELITF</sequence>
<dbReference type="InterPro" id="IPR050090">
    <property type="entry name" value="Tyrosine_recombinase_XerCD"/>
</dbReference>
<dbReference type="InterPro" id="IPR010998">
    <property type="entry name" value="Integrase_recombinase_N"/>
</dbReference>
<keyword evidence="4" id="KW-0233">DNA recombination</keyword>
<evidence type="ECO:0000256" key="1">
    <source>
        <dbReference type="ARBA" id="ARBA00008857"/>
    </source>
</evidence>
<dbReference type="InterPro" id="IPR046668">
    <property type="entry name" value="DUF6538"/>
</dbReference>
<keyword evidence="3" id="KW-0238">DNA-binding</keyword>
<dbReference type="PANTHER" id="PTHR30349:SF41">
    <property type="entry name" value="INTEGRASE_RECOMBINASE PROTEIN MJ0367-RELATED"/>
    <property type="match status" value="1"/>
</dbReference>
<dbReference type="GO" id="GO:0015074">
    <property type="term" value="P:DNA integration"/>
    <property type="evidence" value="ECO:0007669"/>
    <property type="project" value="UniProtKB-KW"/>
</dbReference>
<dbReference type="SUPFAM" id="SSF56349">
    <property type="entry name" value="DNA breaking-rejoining enzymes"/>
    <property type="match status" value="1"/>
</dbReference>
<dbReference type="Pfam" id="PF20172">
    <property type="entry name" value="DUF6538"/>
    <property type="match status" value="1"/>
</dbReference>
<dbReference type="Pfam" id="PF00589">
    <property type="entry name" value="Phage_integrase"/>
    <property type="match status" value="1"/>
</dbReference>
<dbReference type="InterPro" id="IPR013762">
    <property type="entry name" value="Integrase-like_cat_sf"/>
</dbReference>
<name>A0A1A9F0R0_9GAMM</name>
<gene>
    <name evidence="6" type="ORF">A8C75_13910</name>
</gene>
<dbReference type="Gene3D" id="1.10.150.130">
    <property type="match status" value="1"/>
</dbReference>